<evidence type="ECO:0000256" key="5">
    <source>
        <dbReference type="ARBA" id="ARBA00022801"/>
    </source>
</evidence>
<dbReference type="SUPFAM" id="SSF55486">
    <property type="entry name" value="Metalloproteases ('zincins'), catalytic domain"/>
    <property type="match status" value="1"/>
</dbReference>
<dbReference type="PANTHER" id="PTHR47466:SF1">
    <property type="entry name" value="METALLOPROTEASE MEP1 (AFU_ORTHOLOGUE AFUA_1G07730)-RELATED"/>
    <property type="match status" value="1"/>
</dbReference>
<keyword evidence="13" id="KW-1185">Reference proteome</keyword>
<dbReference type="EMBL" id="BAAAFH010000003">
    <property type="protein sequence ID" value="GAA0874308.1"/>
    <property type="molecule type" value="Genomic_DNA"/>
</dbReference>
<dbReference type="Pfam" id="PF18962">
    <property type="entry name" value="Por_Secre_tail"/>
    <property type="match status" value="1"/>
</dbReference>
<proteinExistence type="inferred from homology"/>
<evidence type="ECO:0000256" key="2">
    <source>
        <dbReference type="ARBA" id="ARBA00022670"/>
    </source>
</evidence>
<dbReference type="RefSeq" id="WP_343785208.1">
    <property type="nucleotide sequence ID" value="NZ_BAAAFH010000003.1"/>
</dbReference>
<evidence type="ECO:0000313" key="12">
    <source>
        <dbReference type="EMBL" id="GAA0874308.1"/>
    </source>
</evidence>
<dbReference type="Proteomes" id="UP001501126">
    <property type="component" value="Unassembled WGS sequence"/>
</dbReference>
<comment type="similarity">
    <text evidence="1">Belongs to the peptidase M43B family.</text>
</comment>
<protein>
    <recommendedName>
        <fullName evidence="14">T9SS type A sorting domain-containing protein</fullName>
    </recommendedName>
</protein>
<keyword evidence="5" id="KW-0378">Hydrolase</keyword>
<evidence type="ECO:0000259" key="11">
    <source>
        <dbReference type="Pfam" id="PF18962"/>
    </source>
</evidence>
<evidence type="ECO:0000256" key="8">
    <source>
        <dbReference type="ARBA" id="ARBA00023157"/>
    </source>
</evidence>
<keyword evidence="4 9" id="KW-0732">Signal</keyword>
<feature type="signal peptide" evidence="9">
    <location>
        <begin position="1"/>
        <end position="20"/>
    </location>
</feature>
<keyword evidence="2" id="KW-0645">Protease</keyword>
<sequence length="446" mass="48717">MLKKITSLLTVGLVTGVSFAQTPHYIHCASDHAISYQEELTPGYRSIVNSAFDYAKERAIVNGQQKNSYTIPVVVHIVYNTPEQNLHDTVVFNQIANLNKDFNRQNDDAGNVRPVFNPVVGSADIHFQLAQYDPDGNPTNGITRTQTSTTSFGSFNFFLGDMSVTESVKSSTDGGISPWNQDEYLNIWVCNMSISFMGQETTALLGYATPPDGLSHWPAGSTEGMKDGVVIQYQAFGSNNPNPLPDPSGNGGNMEVLGRTVTHEVGHYLGLRHIWGDGDCAEQDGVDDTPNAAAQSDFDCNTSKNTCVDNITELGGDAPDMIENFMDYSAESCQNSFTLGQIGIMRSVLENFRPDLGDGNPLGITTQKSIDASVFPNPFKNEITVSIETGKADHIRLISTEGRVVFTSDISEGSLSFQTENIETGMYIVQLTYQSDIVFTQKLIKH</sequence>
<feature type="chain" id="PRO_5045627141" description="T9SS type A sorting domain-containing protein" evidence="9">
    <location>
        <begin position="21"/>
        <end position="446"/>
    </location>
</feature>
<keyword evidence="3" id="KW-0479">Metal-binding</keyword>
<keyword evidence="8" id="KW-1015">Disulfide bond</keyword>
<evidence type="ECO:0000256" key="4">
    <source>
        <dbReference type="ARBA" id="ARBA00022729"/>
    </source>
</evidence>
<name>A0ABN1MN32_9FLAO</name>
<dbReference type="InterPro" id="IPR008754">
    <property type="entry name" value="Peptidase_M43"/>
</dbReference>
<dbReference type="Gene3D" id="3.40.390.10">
    <property type="entry name" value="Collagenase (Catalytic Domain)"/>
    <property type="match status" value="1"/>
</dbReference>
<dbReference type="InterPro" id="IPR026444">
    <property type="entry name" value="Secre_tail"/>
</dbReference>
<gene>
    <name evidence="12" type="ORF">GCM10009118_07160</name>
</gene>
<dbReference type="Pfam" id="PF05572">
    <property type="entry name" value="Peptidase_M43"/>
    <property type="match status" value="1"/>
</dbReference>
<reference evidence="12 13" key="1">
    <citation type="journal article" date="2019" name="Int. J. Syst. Evol. Microbiol.">
        <title>The Global Catalogue of Microorganisms (GCM) 10K type strain sequencing project: providing services to taxonomists for standard genome sequencing and annotation.</title>
        <authorList>
            <consortium name="The Broad Institute Genomics Platform"/>
            <consortium name="The Broad Institute Genome Sequencing Center for Infectious Disease"/>
            <person name="Wu L."/>
            <person name="Ma J."/>
        </authorList>
    </citation>
    <scope>NUCLEOTIDE SEQUENCE [LARGE SCALE GENOMIC DNA]</scope>
    <source>
        <strain evidence="12 13">JCM 16083</strain>
    </source>
</reference>
<dbReference type="CDD" id="cd04275">
    <property type="entry name" value="ZnMc_pappalysin_like"/>
    <property type="match status" value="1"/>
</dbReference>
<evidence type="ECO:0000259" key="10">
    <source>
        <dbReference type="Pfam" id="PF05572"/>
    </source>
</evidence>
<evidence type="ECO:0008006" key="14">
    <source>
        <dbReference type="Google" id="ProtNLM"/>
    </source>
</evidence>
<comment type="caution">
    <text evidence="12">The sequence shown here is derived from an EMBL/GenBank/DDBJ whole genome shotgun (WGS) entry which is preliminary data.</text>
</comment>
<dbReference type="PANTHER" id="PTHR47466">
    <property type="match status" value="1"/>
</dbReference>
<evidence type="ECO:0000256" key="6">
    <source>
        <dbReference type="ARBA" id="ARBA00022833"/>
    </source>
</evidence>
<organism evidence="12 13">
    <name type="scientific">Wandonia haliotis</name>
    <dbReference type="NCBI Taxonomy" id="574963"/>
    <lineage>
        <taxon>Bacteria</taxon>
        <taxon>Pseudomonadati</taxon>
        <taxon>Bacteroidota</taxon>
        <taxon>Flavobacteriia</taxon>
        <taxon>Flavobacteriales</taxon>
        <taxon>Crocinitomicaceae</taxon>
        <taxon>Wandonia</taxon>
    </lineage>
</organism>
<keyword evidence="6" id="KW-0862">Zinc</keyword>
<evidence type="ECO:0000256" key="9">
    <source>
        <dbReference type="SAM" id="SignalP"/>
    </source>
</evidence>
<feature type="domain" description="Peptidase M43 pregnancy-associated plasma-A" evidence="10">
    <location>
        <begin position="259"/>
        <end position="350"/>
    </location>
</feature>
<keyword evidence="7" id="KW-0482">Metalloprotease</keyword>
<evidence type="ECO:0000256" key="3">
    <source>
        <dbReference type="ARBA" id="ARBA00022723"/>
    </source>
</evidence>
<evidence type="ECO:0000256" key="1">
    <source>
        <dbReference type="ARBA" id="ARBA00008721"/>
    </source>
</evidence>
<dbReference type="InterPro" id="IPR024079">
    <property type="entry name" value="MetalloPept_cat_dom_sf"/>
</dbReference>
<evidence type="ECO:0000313" key="13">
    <source>
        <dbReference type="Proteomes" id="UP001501126"/>
    </source>
</evidence>
<evidence type="ECO:0000256" key="7">
    <source>
        <dbReference type="ARBA" id="ARBA00023049"/>
    </source>
</evidence>
<feature type="domain" description="Secretion system C-terminal sorting" evidence="11">
    <location>
        <begin position="374"/>
        <end position="444"/>
    </location>
</feature>
<dbReference type="NCBIfam" id="TIGR04183">
    <property type="entry name" value="Por_Secre_tail"/>
    <property type="match status" value="1"/>
</dbReference>
<accession>A0ABN1MN32</accession>